<dbReference type="GO" id="GO:0003723">
    <property type="term" value="F:RNA binding"/>
    <property type="evidence" value="ECO:0007669"/>
    <property type="project" value="InterPro"/>
</dbReference>
<keyword evidence="2 8" id="KW-0853">WD repeat</keyword>
<evidence type="ECO:0000256" key="1">
    <source>
        <dbReference type="ARBA" id="ARBA00006445"/>
    </source>
</evidence>
<feature type="repeat" description="WD" evidence="8">
    <location>
        <begin position="153"/>
        <end position="194"/>
    </location>
</feature>
<dbReference type="Proteomes" id="UP000504610">
    <property type="component" value="Unplaced"/>
</dbReference>
<dbReference type="GO" id="GO:1990757">
    <property type="term" value="F:ubiquitin ligase activator activity"/>
    <property type="evidence" value="ECO:0007669"/>
    <property type="project" value="TreeGrafter"/>
</dbReference>
<evidence type="ECO:0000256" key="5">
    <source>
        <dbReference type="ARBA" id="ARBA00022776"/>
    </source>
</evidence>
<evidence type="ECO:0000256" key="4">
    <source>
        <dbReference type="ARBA" id="ARBA00022737"/>
    </source>
</evidence>
<dbReference type="AlphaFoldDB" id="A0A6J0MQK4"/>
<evidence type="ECO:0000256" key="2">
    <source>
        <dbReference type="ARBA" id="ARBA00022574"/>
    </source>
</evidence>
<dbReference type="Gene3D" id="2.130.10.10">
    <property type="entry name" value="YVTN repeat-like/Quinoprotein amine dehydrogenase"/>
    <property type="match status" value="1"/>
</dbReference>
<evidence type="ECO:0000256" key="8">
    <source>
        <dbReference type="PROSITE-ProRule" id="PRU00221"/>
    </source>
</evidence>
<protein>
    <submittedName>
        <fullName evidence="11">Cell division cycle 20.2, cofactor of APC complex-like isoform X1</fullName>
    </submittedName>
</protein>
<accession>A0A6J0MQK4</accession>
<dbReference type="InterPro" id="IPR036612">
    <property type="entry name" value="KH_dom_type_1_sf"/>
</dbReference>
<dbReference type="GO" id="GO:0031145">
    <property type="term" value="P:anaphase-promoting complex-dependent catabolic process"/>
    <property type="evidence" value="ECO:0007669"/>
    <property type="project" value="TreeGrafter"/>
</dbReference>
<proteinExistence type="inferred from homology"/>
<evidence type="ECO:0000313" key="11">
    <source>
        <dbReference type="RefSeq" id="XP_018474737.1"/>
    </source>
</evidence>
<dbReference type="Gene3D" id="3.30.1370.10">
    <property type="entry name" value="K Homology domain, type 1"/>
    <property type="match status" value="1"/>
</dbReference>
<keyword evidence="5" id="KW-0498">Mitosis</keyword>
<dbReference type="SMART" id="SM00320">
    <property type="entry name" value="WD40"/>
    <property type="match status" value="5"/>
</dbReference>
<dbReference type="PROSITE" id="PS50294">
    <property type="entry name" value="WD_REPEATS_REGION"/>
    <property type="match status" value="1"/>
</dbReference>
<dbReference type="InterPro" id="IPR036322">
    <property type="entry name" value="WD40_repeat_dom_sf"/>
</dbReference>
<feature type="repeat" description="WD" evidence="8">
    <location>
        <begin position="238"/>
        <end position="279"/>
    </location>
</feature>
<dbReference type="PANTHER" id="PTHR19918">
    <property type="entry name" value="CELL DIVISION CYCLE 20 CDC20 FIZZY -RELATED"/>
    <property type="match status" value="1"/>
</dbReference>
<dbReference type="GO" id="GO:0016567">
    <property type="term" value="P:protein ubiquitination"/>
    <property type="evidence" value="ECO:0007669"/>
    <property type="project" value="UniProtKB-UniPathway"/>
</dbReference>
<gene>
    <name evidence="11" type="primary">LOC108846027</name>
</gene>
<feature type="repeat" description="WD" evidence="8">
    <location>
        <begin position="283"/>
        <end position="327"/>
    </location>
</feature>
<dbReference type="PROSITE" id="PS50082">
    <property type="entry name" value="WD_REPEATS_2"/>
    <property type="match status" value="4"/>
</dbReference>
<reference evidence="11" key="1">
    <citation type="submission" date="2025-08" db="UniProtKB">
        <authorList>
            <consortium name="RefSeq"/>
        </authorList>
    </citation>
    <scope>IDENTIFICATION</scope>
    <source>
        <tissue evidence="11">Leaf</tissue>
    </source>
</reference>
<dbReference type="GO" id="GO:0051301">
    <property type="term" value="P:cell division"/>
    <property type="evidence" value="ECO:0007669"/>
    <property type="project" value="UniProtKB-KW"/>
</dbReference>
<dbReference type="SUPFAM" id="SSF50978">
    <property type="entry name" value="WD40 repeat-like"/>
    <property type="match status" value="1"/>
</dbReference>
<name>A0A6J0MQK4_RAPSA</name>
<dbReference type="KEGG" id="rsz:108846027"/>
<dbReference type="Pfam" id="PF24807">
    <property type="entry name" value="WD40_CDC20-Fz"/>
    <property type="match status" value="1"/>
</dbReference>
<dbReference type="GO" id="GO:0005680">
    <property type="term" value="C:anaphase-promoting complex"/>
    <property type="evidence" value="ECO:0007669"/>
    <property type="project" value="TreeGrafter"/>
</dbReference>
<keyword evidence="3" id="KW-0132">Cell division</keyword>
<dbReference type="InterPro" id="IPR001680">
    <property type="entry name" value="WD40_rpt"/>
</dbReference>
<keyword evidence="6" id="KW-0833">Ubl conjugation pathway</keyword>
<organism evidence="10 11">
    <name type="scientific">Raphanus sativus</name>
    <name type="common">Radish</name>
    <name type="synonym">Raphanus raphanistrum var. sativus</name>
    <dbReference type="NCBI Taxonomy" id="3726"/>
    <lineage>
        <taxon>Eukaryota</taxon>
        <taxon>Viridiplantae</taxon>
        <taxon>Streptophyta</taxon>
        <taxon>Embryophyta</taxon>
        <taxon>Tracheophyta</taxon>
        <taxon>Spermatophyta</taxon>
        <taxon>Magnoliopsida</taxon>
        <taxon>eudicotyledons</taxon>
        <taxon>Gunneridae</taxon>
        <taxon>Pentapetalae</taxon>
        <taxon>rosids</taxon>
        <taxon>malvids</taxon>
        <taxon>Brassicales</taxon>
        <taxon>Brassicaceae</taxon>
        <taxon>Brassiceae</taxon>
        <taxon>Raphanus</taxon>
    </lineage>
</organism>
<dbReference type="GO" id="GO:0010997">
    <property type="term" value="F:anaphase-promoting complex binding"/>
    <property type="evidence" value="ECO:0007669"/>
    <property type="project" value="InterPro"/>
</dbReference>
<dbReference type="InterPro" id="IPR056150">
    <property type="entry name" value="WD40_CDC20-Fz"/>
</dbReference>
<evidence type="ECO:0000256" key="6">
    <source>
        <dbReference type="ARBA" id="ARBA00022786"/>
    </source>
</evidence>
<keyword evidence="4" id="KW-0677">Repeat</keyword>
<dbReference type="InterPro" id="IPR033010">
    <property type="entry name" value="Cdc20/Fizzy"/>
</dbReference>
<dbReference type="CDD" id="cd00200">
    <property type="entry name" value="WD40"/>
    <property type="match status" value="1"/>
</dbReference>
<evidence type="ECO:0000256" key="3">
    <source>
        <dbReference type="ARBA" id="ARBA00022618"/>
    </source>
</evidence>
<dbReference type="GO" id="GO:1905786">
    <property type="term" value="P:positive regulation of anaphase-promoting complex-dependent catabolic process"/>
    <property type="evidence" value="ECO:0007669"/>
    <property type="project" value="TreeGrafter"/>
</dbReference>
<sequence length="528" mass="57784">MIAGMKMRKENWDRFIPNRSAMDLEFAQHAIIDALRGDSGGKEEEAAVLLSASKDAYRRGLAEALNLSHRTRILAFRNKPPKKTHHYSPPPPPLQRRHIPLSSWKTLEAPGMVDDFCLNLLDWGSHNVLAIALGYTLYLWDASTNSVSKLVTIEEAKGPITSVSWSPDASLLALGLNFSQVQLWDSSSNRKIKSLKSHSGVGVGSLAWNNNNNILTSGGMDGKIVNTDVRSSHVVSTYRGHTGEVCGLKWSASGNHLASGGTDNLVHVWDASRSSTTQWLHRLEEHTGAVKALAWCPFQSSLLATAGGGVDGTIKFWNTHTGACLNSVNTGSQVCALFWSKRDRELLCSHGNQLALLKYPSLLKIAHLTGHTSPVLYMAQSPDGCTVASASAAGDKSLRFWDVFAMPKKPDHKAPHEPFSHRLSGTPGMTMDWQSTPGSPSSYTVKRILRLEIPVDSYPNFNFVGRLLGPRGNSLKLLQVAVCSSEGKGQSRIRKRYHTILVPMKPLAVSVLLRKMEGSVCTRLNLNL</sequence>
<dbReference type="RefSeq" id="XP_018474737.1">
    <property type="nucleotide sequence ID" value="XM_018619235.2"/>
</dbReference>
<dbReference type="OrthoDB" id="10263272at2759"/>
<dbReference type="UniPathway" id="UPA00143"/>
<dbReference type="PROSITE" id="PS00678">
    <property type="entry name" value="WD_REPEATS_1"/>
    <property type="match status" value="2"/>
</dbReference>
<dbReference type="PANTHER" id="PTHR19918:SF54">
    <property type="entry name" value="ANAPHASE-PROMOTING COMPLEX SUBUNIT 4-LIKE WD40 DOMAIN-CONTAINING PROTEIN"/>
    <property type="match status" value="1"/>
</dbReference>
<keyword evidence="10" id="KW-1185">Reference proteome</keyword>
<evidence type="ECO:0000313" key="10">
    <source>
        <dbReference type="Proteomes" id="UP000504610"/>
    </source>
</evidence>
<evidence type="ECO:0000259" key="9">
    <source>
        <dbReference type="Pfam" id="PF24807"/>
    </source>
</evidence>
<dbReference type="InterPro" id="IPR015943">
    <property type="entry name" value="WD40/YVTN_repeat-like_dom_sf"/>
</dbReference>
<feature type="repeat" description="WD" evidence="8">
    <location>
        <begin position="368"/>
        <end position="403"/>
    </location>
</feature>
<keyword evidence="7" id="KW-0131">Cell cycle</keyword>
<feature type="domain" description="CDC20/Fizzy WD40" evidence="9">
    <location>
        <begin position="107"/>
        <end position="401"/>
    </location>
</feature>
<comment type="similarity">
    <text evidence="1">Belongs to the WD repeat CDC20/Fizzy family.</text>
</comment>
<dbReference type="GeneID" id="108846027"/>
<dbReference type="InterPro" id="IPR019775">
    <property type="entry name" value="WD40_repeat_CS"/>
</dbReference>
<evidence type="ECO:0000256" key="7">
    <source>
        <dbReference type="ARBA" id="ARBA00023306"/>
    </source>
</evidence>